<sequence>MFPPIPATGWKPRLKRSAAAAAPGVVGHRSDGLTQPVAIHVNPSI</sequence>
<keyword evidence="2" id="KW-1185">Reference proteome</keyword>
<reference evidence="1 2" key="1">
    <citation type="submission" date="2020-08" db="EMBL/GenBank/DDBJ databases">
        <title>Genomic Encyclopedia of Type Strains, Phase IV (KMG-IV): sequencing the most valuable type-strain genomes for metagenomic binning, comparative biology and taxonomic classification.</title>
        <authorList>
            <person name="Goeker M."/>
        </authorList>
    </citation>
    <scope>NUCLEOTIDE SEQUENCE [LARGE SCALE GENOMIC DNA]</scope>
    <source>
        <strain evidence="1 2">DSM 17455</strain>
    </source>
</reference>
<dbReference type="EMBL" id="JACJHZ010000029">
    <property type="protein sequence ID" value="MBA9023078.1"/>
    <property type="molecule type" value="Genomic_DNA"/>
</dbReference>
<name>A0ABR6CDG6_9HYPH</name>
<protein>
    <submittedName>
        <fullName evidence="1">Uncharacterized protein</fullName>
    </submittedName>
</protein>
<evidence type="ECO:0000313" key="1">
    <source>
        <dbReference type="EMBL" id="MBA9023078.1"/>
    </source>
</evidence>
<accession>A0ABR6CDG6</accession>
<evidence type="ECO:0000313" key="2">
    <source>
        <dbReference type="Proteomes" id="UP000587524"/>
    </source>
</evidence>
<comment type="caution">
    <text evidence="1">The sequence shown here is derived from an EMBL/GenBank/DDBJ whole genome shotgun (WGS) entry which is preliminary data.</text>
</comment>
<gene>
    <name evidence="1" type="ORF">HNQ97_005099</name>
</gene>
<dbReference type="Proteomes" id="UP000587524">
    <property type="component" value="Unassembled WGS sequence"/>
</dbReference>
<organism evidence="1 2">
    <name type="scientific">Aminobacter ciceronei</name>
    <dbReference type="NCBI Taxonomy" id="150723"/>
    <lineage>
        <taxon>Bacteria</taxon>
        <taxon>Pseudomonadati</taxon>
        <taxon>Pseudomonadota</taxon>
        <taxon>Alphaproteobacteria</taxon>
        <taxon>Hyphomicrobiales</taxon>
        <taxon>Phyllobacteriaceae</taxon>
        <taxon>Aminobacter</taxon>
    </lineage>
</organism>
<proteinExistence type="predicted"/>